<organism evidence="1 2">
    <name type="scientific">Bacillus lumedeiriae</name>
    <dbReference type="NCBI Taxonomy" id="3058829"/>
    <lineage>
        <taxon>Bacteria</taxon>
        <taxon>Bacillati</taxon>
        <taxon>Bacillota</taxon>
        <taxon>Bacilli</taxon>
        <taxon>Bacillales</taxon>
        <taxon>Bacillaceae</taxon>
        <taxon>Bacillus</taxon>
    </lineage>
</organism>
<accession>A0ABW8I4P1</accession>
<evidence type="ECO:0000313" key="1">
    <source>
        <dbReference type="EMBL" id="MFK2824463.1"/>
    </source>
</evidence>
<dbReference type="Proteomes" id="UP001619911">
    <property type="component" value="Unassembled WGS sequence"/>
</dbReference>
<dbReference type="RefSeq" id="WP_404314008.1">
    <property type="nucleotide sequence ID" value="NZ_JAUIYO010000001.1"/>
</dbReference>
<proteinExistence type="predicted"/>
<evidence type="ECO:0000313" key="2">
    <source>
        <dbReference type="Proteomes" id="UP001619911"/>
    </source>
</evidence>
<comment type="caution">
    <text evidence="1">The sequence shown here is derived from an EMBL/GenBank/DDBJ whole genome shotgun (WGS) entry which is preliminary data.</text>
</comment>
<protein>
    <submittedName>
        <fullName evidence="1">Uncharacterized protein</fullName>
    </submittedName>
</protein>
<sequence>MWVITAYSRSNVKMFEFDTEKEAKGALEKIQGYKILTEVVYFNDDCFVGVQ</sequence>
<reference evidence="1 2" key="1">
    <citation type="submission" date="2023-07" db="EMBL/GenBank/DDBJ databases">
        <title>Bacillus lucianemedeirus sp. nov, a new species isolated from an immunobiological production facility.</title>
        <authorList>
            <person name="Costa L.V."/>
            <person name="Miranda R.V.S.L."/>
            <person name="Brandao M.L.L."/>
            <person name="Reis C.M.F."/>
            <person name="Frazao A.M."/>
            <person name="Cruz F.V."/>
            <person name="Baio P.V.P."/>
            <person name="Veras J.F.C."/>
            <person name="Ramos J.N."/>
            <person name="Vieira V."/>
        </authorList>
    </citation>
    <scope>NUCLEOTIDE SEQUENCE [LARGE SCALE GENOMIC DNA]</scope>
    <source>
        <strain evidence="1 2">B190/17</strain>
    </source>
</reference>
<name>A0ABW8I4P1_9BACI</name>
<dbReference type="EMBL" id="JAUIYO010000001">
    <property type="protein sequence ID" value="MFK2824463.1"/>
    <property type="molecule type" value="Genomic_DNA"/>
</dbReference>
<gene>
    <name evidence="1" type="ORF">QYG89_01960</name>
</gene>
<keyword evidence="2" id="KW-1185">Reference proteome</keyword>